<evidence type="ECO:0000313" key="1">
    <source>
        <dbReference type="EMBL" id="QSQ10481.1"/>
    </source>
</evidence>
<proteinExistence type="predicted"/>
<dbReference type="RefSeq" id="WP_206707788.1">
    <property type="nucleotide sequence ID" value="NZ_CP059066.1"/>
</dbReference>
<protein>
    <submittedName>
        <fullName evidence="1">Uncharacterized protein</fullName>
    </submittedName>
</protein>
<dbReference type="KEGG" id="kme:H0A61_02889"/>
<dbReference type="AlphaFoldDB" id="A0A8A0RQ28"/>
<reference evidence="1" key="1">
    <citation type="submission" date="2020-07" db="EMBL/GenBank/DDBJ databases">
        <title>Koleobacter methoxysyntrophicus gen. nov., sp. nov., a novel anaerobic bacterium isolated from deep subsurface oil field and proposal of Koleobacterales ord. nov. in the phylum Firmicutes.</title>
        <authorList>
            <person name="Sakamoto S."/>
            <person name="Tamaki H."/>
        </authorList>
    </citation>
    <scope>NUCLEOTIDE SEQUENCE</scope>
    <source>
        <strain evidence="1">NRmbB1</strain>
    </source>
</reference>
<sequence length="71" mass="8184">MQKVKCPKCGNAENFSLTLRYLRLAVTYKQDKGYYSAMWEEGEPDVAYCACCHTELDPEDVSYLYSNSNIE</sequence>
<evidence type="ECO:0000313" key="2">
    <source>
        <dbReference type="Proteomes" id="UP000662904"/>
    </source>
</evidence>
<name>A0A8A0RQ28_9FIRM</name>
<dbReference type="EMBL" id="CP059066">
    <property type="protein sequence ID" value="QSQ10481.1"/>
    <property type="molecule type" value="Genomic_DNA"/>
</dbReference>
<organism evidence="1 2">
    <name type="scientific">Koleobacter methoxysyntrophicus</name>
    <dbReference type="NCBI Taxonomy" id="2751313"/>
    <lineage>
        <taxon>Bacteria</taxon>
        <taxon>Bacillati</taxon>
        <taxon>Bacillota</taxon>
        <taxon>Clostridia</taxon>
        <taxon>Koleobacterales</taxon>
        <taxon>Koleobacteraceae</taxon>
        <taxon>Koleobacter</taxon>
    </lineage>
</organism>
<keyword evidence="2" id="KW-1185">Reference proteome</keyword>
<accession>A0A8A0RQ28</accession>
<gene>
    <name evidence="1" type="ORF">H0A61_02889</name>
</gene>
<dbReference type="Proteomes" id="UP000662904">
    <property type="component" value="Chromosome"/>
</dbReference>